<dbReference type="SUPFAM" id="SSF103473">
    <property type="entry name" value="MFS general substrate transporter"/>
    <property type="match status" value="1"/>
</dbReference>
<evidence type="ECO:0000259" key="5">
    <source>
        <dbReference type="PROSITE" id="PS50850"/>
    </source>
</evidence>
<feature type="transmembrane region" description="Helical" evidence="4">
    <location>
        <begin position="26"/>
        <end position="51"/>
    </location>
</feature>
<dbReference type="Proteomes" id="UP000539350">
    <property type="component" value="Unassembled WGS sequence"/>
</dbReference>
<keyword evidence="1 4" id="KW-0812">Transmembrane</keyword>
<sequence>MFLVAINLRPALSSLAPVLTRVQDSLGLSAAAIGALTTLPVLCLGLFAPLAPRLSRYLGMERTLSLALLLLAVALLARGYPHSTALYLGTLLSGAAIGIGGTLLPALVKREVPGNADLLTGVYTMALCFGGALGAGLSVPLANALGSWYLGIASWALLAAVALLAWRMLMPHPWPTSVKVDNQEKPPGLLRNALAWQITILMGAQSSLAYIVFGWLPTLLQLRGISEAQAGLMLGVSVLTQIISALAAPWIARLGRDQRPALIVLLSLTGSGMVLALVGPLEARWPAMILLGLGQGGSFSLALTLLVLRSATPNIAGQLSGMAQGFGYTLAALGPFSVGLLLDWEVSLSGISVLLVAILLCCISAGILAGRQLVLDLDETQRNIITRTPKSSAAQ</sequence>
<feature type="transmembrane region" description="Helical" evidence="4">
    <location>
        <begin position="320"/>
        <end position="342"/>
    </location>
</feature>
<comment type="caution">
    <text evidence="6">The sequence shown here is derived from an EMBL/GenBank/DDBJ whole genome shotgun (WGS) entry which is preliminary data.</text>
</comment>
<feature type="transmembrane region" description="Helical" evidence="4">
    <location>
        <begin position="63"/>
        <end position="80"/>
    </location>
</feature>
<dbReference type="AlphaFoldDB" id="A0A7W2TV67"/>
<organism evidence="6 7">
    <name type="scientific">Sediminihaliea albiluteola</name>
    <dbReference type="NCBI Taxonomy" id="2758564"/>
    <lineage>
        <taxon>Bacteria</taxon>
        <taxon>Pseudomonadati</taxon>
        <taxon>Pseudomonadota</taxon>
        <taxon>Gammaproteobacteria</taxon>
        <taxon>Cellvibrionales</taxon>
        <taxon>Halieaceae</taxon>
        <taxon>Sediminihaliea</taxon>
    </lineage>
</organism>
<dbReference type="Gene3D" id="1.20.1250.20">
    <property type="entry name" value="MFS general substrate transporter like domains"/>
    <property type="match status" value="1"/>
</dbReference>
<evidence type="ECO:0000256" key="1">
    <source>
        <dbReference type="ARBA" id="ARBA00022692"/>
    </source>
</evidence>
<feature type="domain" description="Major facilitator superfamily (MFS) profile" evidence="5">
    <location>
        <begin position="1"/>
        <end position="373"/>
    </location>
</feature>
<reference evidence="6 7" key="1">
    <citation type="submission" date="2020-07" db="EMBL/GenBank/DDBJ databases">
        <title>Halieaceae bacterium, F7430, whole genome shotgun sequencing project.</title>
        <authorList>
            <person name="Jiang S."/>
            <person name="Liu Z.W."/>
            <person name="Du Z.J."/>
        </authorList>
    </citation>
    <scope>NUCLEOTIDE SEQUENCE [LARGE SCALE GENOMIC DNA]</scope>
    <source>
        <strain evidence="6 7">F7430</strain>
    </source>
</reference>
<gene>
    <name evidence="6" type="ORF">H2508_05165</name>
</gene>
<feature type="transmembrane region" description="Helical" evidence="4">
    <location>
        <begin position="228"/>
        <end position="250"/>
    </location>
</feature>
<protein>
    <submittedName>
        <fullName evidence="6">MFS transporter</fullName>
    </submittedName>
</protein>
<dbReference type="PANTHER" id="PTHR23523">
    <property type="match status" value="1"/>
</dbReference>
<name>A0A7W2TV67_9GAMM</name>
<keyword evidence="2 4" id="KW-1133">Transmembrane helix</keyword>
<proteinExistence type="predicted"/>
<evidence type="ECO:0000256" key="2">
    <source>
        <dbReference type="ARBA" id="ARBA00022989"/>
    </source>
</evidence>
<evidence type="ECO:0000313" key="7">
    <source>
        <dbReference type="Proteomes" id="UP000539350"/>
    </source>
</evidence>
<dbReference type="EMBL" id="JACFXU010000013">
    <property type="protein sequence ID" value="MBA6412495.1"/>
    <property type="molecule type" value="Genomic_DNA"/>
</dbReference>
<feature type="transmembrane region" description="Helical" evidence="4">
    <location>
        <begin position="86"/>
        <end position="108"/>
    </location>
</feature>
<accession>A0A7W2TV67</accession>
<dbReference type="InterPro" id="IPR052524">
    <property type="entry name" value="MFS_Cyanate_Porter"/>
</dbReference>
<feature type="transmembrane region" description="Helical" evidence="4">
    <location>
        <begin position="287"/>
        <end position="308"/>
    </location>
</feature>
<dbReference type="InterPro" id="IPR020846">
    <property type="entry name" value="MFS_dom"/>
</dbReference>
<feature type="transmembrane region" description="Helical" evidence="4">
    <location>
        <begin position="348"/>
        <end position="369"/>
    </location>
</feature>
<dbReference type="Pfam" id="PF07690">
    <property type="entry name" value="MFS_1"/>
    <property type="match status" value="1"/>
</dbReference>
<evidence type="ECO:0000256" key="3">
    <source>
        <dbReference type="ARBA" id="ARBA00023136"/>
    </source>
</evidence>
<feature type="transmembrane region" description="Helical" evidence="4">
    <location>
        <begin position="120"/>
        <end position="142"/>
    </location>
</feature>
<dbReference type="PROSITE" id="PS50850">
    <property type="entry name" value="MFS"/>
    <property type="match status" value="1"/>
</dbReference>
<dbReference type="PANTHER" id="PTHR23523:SF2">
    <property type="entry name" value="2-NITROIMIDAZOLE TRANSPORTER"/>
    <property type="match status" value="1"/>
</dbReference>
<keyword evidence="3 4" id="KW-0472">Membrane</keyword>
<evidence type="ECO:0000313" key="6">
    <source>
        <dbReference type="EMBL" id="MBA6412495.1"/>
    </source>
</evidence>
<dbReference type="InterPro" id="IPR011701">
    <property type="entry name" value="MFS"/>
</dbReference>
<dbReference type="GO" id="GO:0022857">
    <property type="term" value="F:transmembrane transporter activity"/>
    <property type="evidence" value="ECO:0007669"/>
    <property type="project" value="InterPro"/>
</dbReference>
<feature type="transmembrane region" description="Helical" evidence="4">
    <location>
        <begin position="262"/>
        <end position="281"/>
    </location>
</feature>
<feature type="transmembrane region" description="Helical" evidence="4">
    <location>
        <begin position="194"/>
        <end position="216"/>
    </location>
</feature>
<feature type="transmembrane region" description="Helical" evidence="4">
    <location>
        <begin position="148"/>
        <end position="169"/>
    </location>
</feature>
<keyword evidence="7" id="KW-1185">Reference proteome</keyword>
<dbReference type="InterPro" id="IPR036259">
    <property type="entry name" value="MFS_trans_sf"/>
</dbReference>
<evidence type="ECO:0000256" key="4">
    <source>
        <dbReference type="SAM" id="Phobius"/>
    </source>
</evidence>